<sequence>MTATGLSRAAVADLNRVTQALEMLAPRWSVWTLMSLSDQLLRYTEIKPRLALLADGQLSPRLKALTADGLVAREAVSARNVSYRLTDRGQAIAPALRELVAWGDARLEKRKVPSKALPGMFEPERIPAAQNAEDTLALITTRHTAAVMWGLRAAGTATGSELAQILPGSLTAGRLYAPLGQLVDDEFAERTGSRGYRLTDHGRSLAPVFRALSAWAAGRPASSARKHPIWTMEEQQEEGLVRPAAPRRPVALAGVTIPAPGPALSTAPGPGAKWRSGVLFSHGGPSAPLAGAGATGGRGR</sequence>
<keyword evidence="1" id="KW-0805">Transcription regulation</keyword>
<name>A0ABU7PFD6_9ACTN</name>
<dbReference type="SUPFAM" id="SSF46785">
    <property type="entry name" value="Winged helix' DNA-binding domain"/>
    <property type="match status" value="2"/>
</dbReference>
<keyword evidence="6" id="KW-1185">Reference proteome</keyword>
<reference evidence="5 6" key="1">
    <citation type="submission" date="2023-12" db="EMBL/GenBank/DDBJ databases">
        <title>Streptomyces sp. V4-01.</title>
        <authorList>
            <person name="Somphong A."/>
            <person name="Phongsopitanun W."/>
        </authorList>
    </citation>
    <scope>NUCLEOTIDE SEQUENCE [LARGE SCALE GENOMIC DNA]</scope>
    <source>
        <strain evidence="5 6">V4-01</strain>
    </source>
</reference>
<gene>
    <name evidence="5" type="ORF">V2S66_18710</name>
</gene>
<organism evidence="5 6">
    <name type="scientific">Actinacidiphila polyblastidii</name>
    <dbReference type="NCBI Taxonomy" id="3110430"/>
    <lineage>
        <taxon>Bacteria</taxon>
        <taxon>Bacillati</taxon>
        <taxon>Actinomycetota</taxon>
        <taxon>Actinomycetes</taxon>
        <taxon>Kitasatosporales</taxon>
        <taxon>Streptomycetaceae</taxon>
        <taxon>Actinacidiphila</taxon>
    </lineage>
</organism>
<dbReference type="Proteomes" id="UP001344658">
    <property type="component" value="Unassembled WGS sequence"/>
</dbReference>
<evidence type="ECO:0000256" key="2">
    <source>
        <dbReference type="ARBA" id="ARBA00023125"/>
    </source>
</evidence>
<dbReference type="Gene3D" id="1.10.10.10">
    <property type="entry name" value="Winged helix-like DNA-binding domain superfamily/Winged helix DNA-binding domain"/>
    <property type="match status" value="2"/>
</dbReference>
<evidence type="ECO:0000313" key="5">
    <source>
        <dbReference type="EMBL" id="MEE4543994.1"/>
    </source>
</evidence>
<evidence type="ECO:0000313" key="6">
    <source>
        <dbReference type="Proteomes" id="UP001344658"/>
    </source>
</evidence>
<dbReference type="PROSITE" id="PS51118">
    <property type="entry name" value="HTH_HXLR"/>
    <property type="match status" value="1"/>
</dbReference>
<dbReference type="PANTHER" id="PTHR33204">
    <property type="entry name" value="TRANSCRIPTIONAL REGULATOR, MARR FAMILY"/>
    <property type="match status" value="1"/>
</dbReference>
<proteinExistence type="predicted"/>
<dbReference type="RefSeq" id="WP_330796896.1">
    <property type="nucleotide sequence ID" value="NZ_JAZEWV010000014.1"/>
</dbReference>
<comment type="caution">
    <text evidence="5">The sequence shown here is derived from an EMBL/GenBank/DDBJ whole genome shotgun (WGS) entry which is preliminary data.</text>
</comment>
<evidence type="ECO:0000256" key="1">
    <source>
        <dbReference type="ARBA" id="ARBA00023015"/>
    </source>
</evidence>
<feature type="domain" description="HTH hxlR-type" evidence="4">
    <location>
        <begin position="12"/>
        <end position="111"/>
    </location>
</feature>
<accession>A0ABU7PFD6</accession>
<dbReference type="EMBL" id="JAZEWV010000014">
    <property type="protein sequence ID" value="MEE4543994.1"/>
    <property type="molecule type" value="Genomic_DNA"/>
</dbReference>
<keyword evidence="3" id="KW-0804">Transcription</keyword>
<dbReference type="InterPro" id="IPR036388">
    <property type="entry name" value="WH-like_DNA-bd_sf"/>
</dbReference>
<dbReference type="PANTHER" id="PTHR33204:SF37">
    <property type="entry name" value="HTH-TYPE TRANSCRIPTIONAL REGULATOR YODB"/>
    <property type="match status" value="1"/>
</dbReference>
<keyword evidence="2" id="KW-0238">DNA-binding</keyword>
<dbReference type="InterPro" id="IPR002577">
    <property type="entry name" value="HTH_HxlR"/>
</dbReference>
<protein>
    <submittedName>
        <fullName evidence="5">Winged helix-turn-helix transcriptional regulator</fullName>
    </submittedName>
</protein>
<dbReference type="Pfam" id="PF01638">
    <property type="entry name" value="HxlR"/>
    <property type="match status" value="2"/>
</dbReference>
<evidence type="ECO:0000256" key="3">
    <source>
        <dbReference type="ARBA" id="ARBA00023163"/>
    </source>
</evidence>
<evidence type="ECO:0000259" key="4">
    <source>
        <dbReference type="PROSITE" id="PS51118"/>
    </source>
</evidence>
<dbReference type="InterPro" id="IPR036390">
    <property type="entry name" value="WH_DNA-bd_sf"/>
</dbReference>